<dbReference type="GO" id="GO:0008569">
    <property type="term" value="F:minus-end-directed microtubule motor activity"/>
    <property type="evidence" value="ECO:0007669"/>
    <property type="project" value="TreeGrafter"/>
</dbReference>
<gene>
    <name evidence="2" type="ORF">T265_05407</name>
</gene>
<dbReference type="GO" id="GO:0030286">
    <property type="term" value="C:dynein complex"/>
    <property type="evidence" value="ECO:0007669"/>
    <property type="project" value="InterPro"/>
</dbReference>
<evidence type="ECO:0000313" key="2">
    <source>
        <dbReference type="EMBL" id="KER27591.1"/>
    </source>
</evidence>
<sequence length="1161" mass="132586">MLEVRAVPPLSLCSELVEEAPGEKAADVRDQEFLNPWIVINADSVLKHVQTLSEQLQIVLQSAPGPTSFVQFCTQRPDWMVTASCVLSQCNQLQRMLTQFGSIQDDIICLLLTLTSHACLQDAEVVTSTLRIFYEWIQSCLPAPAALLEVNPSVVSISTTVWIQAMGRQWTQLEQLTATLKFHQHLFDRMTDNARNIYPPLSLLPDMIVRQTIGSWQMLNRKFRSISVFTVGQNTGEKWNMSEHVCDRCVGCDPLSPRDGQCEECLREYFLRTRLQQWTRSLFPFVKELVMGERQVGARWTPGMLCGPSGSGRRTLVHQLAHLLGRRLVEYSTDKLTTHWKDWSNEIEQKRLQSSLMEILLACFRSGSFLLIPDMHLLSLTTLPFLLGELEKLKSCPLATYDGSTNLKAPHHKRHLDFSITSDGFNPLKCSWKTITVSDRSVTIRPGFGLMFTGDQYKISNIPDSLRGRLAPEHLPLERAVQPTAALDSTVMTHGGSVARRSVPGAASMLIWNPVPSTWEKQLRIAQMNVPEWTFTVDCICANYLPGYRGTRVRSRLKHMLEIAHVPWNPRSSTPTINSILSWPLVCAAMTYAYRWWNKTFRKLIEDRPQKSLQSSLVHRGEEDQLAEQAIVYGFIQAWSGPFSSCEKPSSMVRRTTLGEERILSMRAHFLRGFEEFHATETDRPISNVSTRFVYSILQQISLKGLCVVERQVEKVLELGNLILEKRPILILGSVGSGKSTTLALLAGSINSSTNYFSKVPVRTVDDEIRSVDANTLKNYLDTTMPRSFREWLERQRFTDLGNCPLQSAGPVKVCQIDAGIHSSTLDEPILHDCKEWVYMDLGDSFSPNVNQQILSTVKSLKDPNRRFLLEKTHVDDISPAVLHRFAIFSMDSEVVSWRHRWRTWCQAAVRRFALPKQEWPVLVDKMETCLAKGILSTFQLVADCYSTDKQQSIIGVHQKPAFEQQCTSNVLSLLDSLLERFFPRDVWEWRKIGHCPPRQYQSVHRRINRHWPSWRRPEDRVEFHSQLIKYFFVFAFIWGVGGRFAGDPRLRTKFQALVGDLLNQFLDTDSPSPHRIQAVPSYFPPDNQPYLTDFYPIESDIADQMDPNSWLHSTVDNKERFRVGRRDIQLHCGPDVSLSGAFLAPPRIYGRLLAGRIRRA</sequence>
<keyword evidence="3" id="KW-1185">Reference proteome</keyword>
<protein>
    <recommendedName>
        <fullName evidence="1">AAA+ ATPase domain-containing protein</fullName>
    </recommendedName>
</protein>
<dbReference type="GO" id="GO:0097729">
    <property type="term" value="C:9+2 motile cilium"/>
    <property type="evidence" value="ECO:0007669"/>
    <property type="project" value="TreeGrafter"/>
</dbReference>
<evidence type="ECO:0000259" key="1">
    <source>
        <dbReference type="SMART" id="SM00382"/>
    </source>
</evidence>
<feature type="domain" description="AAA+ ATPase" evidence="1">
    <location>
        <begin position="725"/>
        <end position="879"/>
    </location>
</feature>
<name>A0A074ZKM8_OPIVI</name>
<dbReference type="Proteomes" id="UP000054324">
    <property type="component" value="Unassembled WGS sequence"/>
</dbReference>
<dbReference type="InterPro" id="IPR026983">
    <property type="entry name" value="DHC"/>
</dbReference>
<dbReference type="CTD" id="20319589"/>
<reference evidence="2 3" key="1">
    <citation type="submission" date="2013-11" db="EMBL/GenBank/DDBJ databases">
        <title>Opisthorchis viverrini - life in the bile duct.</title>
        <authorList>
            <person name="Young N.D."/>
            <person name="Nagarajan N."/>
            <person name="Lin S.J."/>
            <person name="Korhonen P.K."/>
            <person name="Jex A.R."/>
            <person name="Hall R.S."/>
            <person name="Safavi-Hemami H."/>
            <person name="Kaewkong W."/>
            <person name="Bertrand D."/>
            <person name="Gao S."/>
            <person name="Seet Q."/>
            <person name="Wongkham S."/>
            <person name="Teh B.T."/>
            <person name="Wongkham C."/>
            <person name="Intapan P.M."/>
            <person name="Maleewong W."/>
            <person name="Yang X."/>
            <person name="Hu M."/>
            <person name="Wang Z."/>
            <person name="Hofmann A."/>
            <person name="Sternberg P.W."/>
            <person name="Tan P."/>
            <person name="Wang J."/>
            <person name="Gasser R.B."/>
        </authorList>
    </citation>
    <scope>NUCLEOTIDE SEQUENCE [LARGE SCALE GENOMIC DNA]</scope>
</reference>
<evidence type="ECO:0000313" key="3">
    <source>
        <dbReference type="Proteomes" id="UP000054324"/>
    </source>
</evidence>
<dbReference type="InterPro" id="IPR027417">
    <property type="entry name" value="P-loop_NTPase"/>
</dbReference>
<dbReference type="STRING" id="6198.A0A074ZKM8"/>
<dbReference type="GeneID" id="20319589"/>
<dbReference type="PANTHER" id="PTHR10676">
    <property type="entry name" value="DYNEIN HEAVY CHAIN FAMILY PROTEIN"/>
    <property type="match status" value="1"/>
</dbReference>
<dbReference type="GO" id="GO:0045505">
    <property type="term" value="F:dynein intermediate chain binding"/>
    <property type="evidence" value="ECO:0007669"/>
    <property type="project" value="InterPro"/>
</dbReference>
<dbReference type="KEGG" id="ovi:T265_05407"/>
<dbReference type="SUPFAM" id="SSF52540">
    <property type="entry name" value="P-loop containing nucleoside triphosphate hydrolases"/>
    <property type="match status" value="2"/>
</dbReference>
<dbReference type="InterPro" id="IPR003593">
    <property type="entry name" value="AAA+_ATPase"/>
</dbReference>
<dbReference type="SMART" id="SM00382">
    <property type="entry name" value="AAA"/>
    <property type="match status" value="2"/>
</dbReference>
<dbReference type="GO" id="GO:0060294">
    <property type="term" value="P:cilium movement involved in cell motility"/>
    <property type="evidence" value="ECO:0007669"/>
    <property type="project" value="TreeGrafter"/>
</dbReference>
<accession>A0A074ZKM8</accession>
<dbReference type="OrthoDB" id="6286799at2759"/>
<dbReference type="RefSeq" id="XP_009168669.1">
    <property type="nucleotide sequence ID" value="XM_009170405.1"/>
</dbReference>
<feature type="domain" description="AAA+ ATPase" evidence="1">
    <location>
        <begin position="299"/>
        <end position="481"/>
    </location>
</feature>
<dbReference type="GO" id="GO:0051959">
    <property type="term" value="F:dynein light intermediate chain binding"/>
    <property type="evidence" value="ECO:0007669"/>
    <property type="project" value="InterPro"/>
</dbReference>
<organism evidence="2 3">
    <name type="scientific">Opisthorchis viverrini</name>
    <name type="common">Southeast Asian liver fluke</name>
    <dbReference type="NCBI Taxonomy" id="6198"/>
    <lineage>
        <taxon>Eukaryota</taxon>
        <taxon>Metazoa</taxon>
        <taxon>Spiralia</taxon>
        <taxon>Lophotrochozoa</taxon>
        <taxon>Platyhelminthes</taxon>
        <taxon>Trematoda</taxon>
        <taxon>Digenea</taxon>
        <taxon>Opisthorchiida</taxon>
        <taxon>Opisthorchiata</taxon>
        <taxon>Opisthorchiidae</taxon>
        <taxon>Opisthorchis</taxon>
    </lineage>
</organism>
<dbReference type="Gene3D" id="3.40.50.300">
    <property type="entry name" value="P-loop containing nucleotide triphosphate hydrolases"/>
    <property type="match status" value="2"/>
</dbReference>
<proteinExistence type="predicted"/>
<dbReference type="AlphaFoldDB" id="A0A074ZKM8"/>
<dbReference type="EMBL" id="KL596719">
    <property type="protein sequence ID" value="KER27591.1"/>
    <property type="molecule type" value="Genomic_DNA"/>
</dbReference>